<dbReference type="AlphaFoldDB" id="A0A914HA24"/>
<keyword evidence="1" id="KW-1185">Reference proteome</keyword>
<evidence type="ECO:0000313" key="1">
    <source>
        <dbReference type="Proteomes" id="UP000887572"/>
    </source>
</evidence>
<dbReference type="WBParaSite" id="Gr19_v10_g1561.t1">
    <property type="protein sequence ID" value="Gr19_v10_g1561.t1"/>
    <property type="gene ID" value="Gr19_v10_g1561"/>
</dbReference>
<protein>
    <submittedName>
        <fullName evidence="2">Uncharacterized protein</fullName>
    </submittedName>
</protein>
<dbReference type="Proteomes" id="UP000887572">
    <property type="component" value="Unplaced"/>
</dbReference>
<sequence>MRQRRMPKETNLSVDFPSIRRIGQTSMDNDEGTLKGVPLLLIAVEGQRHNSLQKADENGQHGRLPLENGLNTREMKIIID</sequence>
<name>A0A914HA24_GLORO</name>
<proteinExistence type="predicted"/>
<organism evidence="1 2">
    <name type="scientific">Globodera rostochiensis</name>
    <name type="common">Golden nematode worm</name>
    <name type="synonym">Heterodera rostochiensis</name>
    <dbReference type="NCBI Taxonomy" id="31243"/>
    <lineage>
        <taxon>Eukaryota</taxon>
        <taxon>Metazoa</taxon>
        <taxon>Ecdysozoa</taxon>
        <taxon>Nematoda</taxon>
        <taxon>Chromadorea</taxon>
        <taxon>Rhabditida</taxon>
        <taxon>Tylenchina</taxon>
        <taxon>Tylenchomorpha</taxon>
        <taxon>Tylenchoidea</taxon>
        <taxon>Heteroderidae</taxon>
        <taxon>Heteroderinae</taxon>
        <taxon>Globodera</taxon>
    </lineage>
</organism>
<evidence type="ECO:0000313" key="2">
    <source>
        <dbReference type="WBParaSite" id="Gr19_v10_g1561.t1"/>
    </source>
</evidence>
<accession>A0A914HA24</accession>
<reference evidence="2" key="1">
    <citation type="submission" date="2022-11" db="UniProtKB">
        <authorList>
            <consortium name="WormBaseParasite"/>
        </authorList>
    </citation>
    <scope>IDENTIFICATION</scope>
</reference>